<gene>
    <name evidence="2" type="ORF">JG687_00007891</name>
</gene>
<evidence type="ECO:0000313" key="2">
    <source>
        <dbReference type="EMBL" id="KAG6961037.1"/>
    </source>
</evidence>
<dbReference type="Proteomes" id="UP000688947">
    <property type="component" value="Unassembled WGS sequence"/>
</dbReference>
<keyword evidence="1" id="KW-0812">Transmembrane</keyword>
<dbReference type="OrthoDB" id="120491at2759"/>
<keyword evidence="1" id="KW-0472">Membrane</keyword>
<evidence type="ECO:0000256" key="1">
    <source>
        <dbReference type="SAM" id="Phobius"/>
    </source>
</evidence>
<evidence type="ECO:0000313" key="3">
    <source>
        <dbReference type="Proteomes" id="UP000688947"/>
    </source>
</evidence>
<sequence>MHRFLNSFLVWLFRLSLLCFACLLFVPVKYITPGVPFMVAAILLPPVIFVTIFSLDVLVLLAYQYEFWLITALNTLNWVGLGLIFGAIRAISCFGLWHCLLTRTTAHSRPQSSPLLSDIEFGKLSRQVVGLTASTLSVFVVKKAYTKEGDPDAAQGLHTISCRVDDEALTIQKLKLSPHNPFTIDARNVVLSGKLLKWMETAQSAVYITGVSSMDNDPVLSKGKLTRSTQIECFYHCRWMFTDVHVRSFLARSKRFMTLGGLEFRRTVLKFPRDCISAVSSGFIELECFIQSRNYLVVALVPLPASLRRIKAKSYTSAKHSQTFRPTCSYFDTLSPSRPFMYSPSTSTYSLCLSFPCYSDCG</sequence>
<dbReference type="AlphaFoldDB" id="A0A8T1UJ02"/>
<reference evidence="2" key="1">
    <citation type="submission" date="2021-01" db="EMBL/GenBank/DDBJ databases">
        <title>Phytophthora aleatoria, a newly-described species from Pinus radiata is distinct from Phytophthora cactorum isolates based on comparative genomics.</title>
        <authorList>
            <person name="Mcdougal R."/>
            <person name="Panda P."/>
            <person name="Williams N."/>
            <person name="Studholme D.J."/>
        </authorList>
    </citation>
    <scope>NUCLEOTIDE SEQUENCE</scope>
    <source>
        <strain evidence="2">NZFS 3830</strain>
    </source>
</reference>
<organism evidence="2 3">
    <name type="scientific">Phytophthora cactorum</name>
    <dbReference type="NCBI Taxonomy" id="29920"/>
    <lineage>
        <taxon>Eukaryota</taxon>
        <taxon>Sar</taxon>
        <taxon>Stramenopiles</taxon>
        <taxon>Oomycota</taxon>
        <taxon>Peronosporomycetes</taxon>
        <taxon>Peronosporales</taxon>
        <taxon>Peronosporaceae</taxon>
        <taxon>Phytophthora</taxon>
    </lineage>
</organism>
<keyword evidence="1" id="KW-1133">Transmembrane helix</keyword>
<feature type="transmembrane region" description="Helical" evidence="1">
    <location>
        <begin position="37"/>
        <end position="63"/>
    </location>
</feature>
<protein>
    <submittedName>
        <fullName evidence="2">Uncharacterized protein</fullName>
    </submittedName>
</protein>
<feature type="transmembrane region" description="Helical" evidence="1">
    <location>
        <begin position="75"/>
        <end position="97"/>
    </location>
</feature>
<comment type="caution">
    <text evidence="2">The sequence shown here is derived from an EMBL/GenBank/DDBJ whole genome shotgun (WGS) entry which is preliminary data.</text>
</comment>
<proteinExistence type="predicted"/>
<dbReference type="VEuPathDB" id="FungiDB:PC110_g15152"/>
<feature type="transmembrane region" description="Helical" evidence="1">
    <location>
        <begin position="12"/>
        <end position="31"/>
    </location>
</feature>
<accession>A0A8T1UJ02</accession>
<name>A0A8T1UJ02_9STRA</name>
<dbReference type="EMBL" id="JAENGZ010000362">
    <property type="protein sequence ID" value="KAG6961037.1"/>
    <property type="molecule type" value="Genomic_DNA"/>
</dbReference>